<accession>A0A2A6J539</accession>
<dbReference type="Proteomes" id="UP000220768">
    <property type="component" value="Unassembled WGS sequence"/>
</dbReference>
<keyword evidence="1" id="KW-0812">Transmembrane</keyword>
<feature type="transmembrane region" description="Helical" evidence="1">
    <location>
        <begin position="154"/>
        <end position="179"/>
    </location>
</feature>
<proteinExistence type="predicted"/>
<keyword evidence="1" id="KW-0472">Membrane</keyword>
<evidence type="ECO:0000313" key="3">
    <source>
        <dbReference type="Proteomes" id="UP000220768"/>
    </source>
</evidence>
<feature type="transmembrane region" description="Helical" evidence="1">
    <location>
        <begin position="57"/>
        <end position="78"/>
    </location>
</feature>
<dbReference type="RefSeq" id="WP_097615274.1">
    <property type="nucleotide sequence ID" value="NZ_NWSV01000028.1"/>
</dbReference>
<organism evidence="2 3">
    <name type="scientific">Rhizobium chutanense</name>
    <dbReference type="NCBI Taxonomy" id="2035448"/>
    <lineage>
        <taxon>Bacteria</taxon>
        <taxon>Pseudomonadati</taxon>
        <taxon>Pseudomonadota</taxon>
        <taxon>Alphaproteobacteria</taxon>
        <taxon>Hyphomicrobiales</taxon>
        <taxon>Rhizobiaceae</taxon>
        <taxon>Rhizobium/Agrobacterium group</taxon>
        <taxon>Rhizobium</taxon>
    </lineage>
</organism>
<dbReference type="EMBL" id="NWSV01000028">
    <property type="protein sequence ID" value="PDT00973.1"/>
    <property type="molecule type" value="Genomic_DNA"/>
</dbReference>
<evidence type="ECO:0000313" key="2">
    <source>
        <dbReference type="EMBL" id="PDT00973.1"/>
    </source>
</evidence>
<feature type="transmembrane region" description="Helical" evidence="1">
    <location>
        <begin position="113"/>
        <end position="134"/>
    </location>
</feature>
<feature type="transmembrane region" description="Helical" evidence="1">
    <location>
        <begin position="20"/>
        <end position="45"/>
    </location>
</feature>
<protein>
    <submittedName>
        <fullName evidence="2">Uncharacterized protein</fullName>
    </submittedName>
</protein>
<reference evidence="2 3" key="1">
    <citation type="submission" date="2017-09" db="EMBL/GenBank/DDBJ databases">
        <title>Comparative genomics of rhizobia isolated from Phaseolus vulgaris in China.</title>
        <authorList>
            <person name="Tong W."/>
        </authorList>
    </citation>
    <scope>NUCLEOTIDE SEQUENCE [LARGE SCALE GENOMIC DNA]</scope>
    <source>
        <strain evidence="2 3">C5</strain>
    </source>
</reference>
<evidence type="ECO:0000256" key="1">
    <source>
        <dbReference type="SAM" id="Phobius"/>
    </source>
</evidence>
<name>A0A2A6J539_9HYPH</name>
<feature type="transmembrane region" description="Helical" evidence="1">
    <location>
        <begin position="84"/>
        <end position="106"/>
    </location>
</feature>
<gene>
    <name evidence="2" type="ORF">CO666_28005</name>
</gene>
<keyword evidence="3" id="KW-1185">Reference proteome</keyword>
<keyword evidence="1" id="KW-1133">Transmembrane helix</keyword>
<sequence length="189" mass="19096">MLERNQFPLRPVVPGFAVAWVVVISGASVALSLLFACVTPFVALAAVSAVILPRRMAVTAVLLAWLANQMIGYLVLGYPQTWDSYAWGLAIGAAAFAALAAALGVLRLAADLVVTMAGAFIAGFVAYEGVLFAATAALPSGDGAFSASVVADVLLINSLAAVGLICLHAAAAVGCAFVARQPGPALPQA</sequence>
<dbReference type="AlphaFoldDB" id="A0A2A6J539"/>
<comment type="caution">
    <text evidence="2">The sequence shown here is derived from an EMBL/GenBank/DDBJ whole genome shotgun (WGS) entry which is preliminary data.</text>
</comment>